<evidence type="ECO:0000256" key="9">
    <source>
        <dbReference type="ARBA" id="ARBA00023125"/>
    </source>
</evidence>
<keyword evidence="7 11" id="KW-0862">Zinc</keyword>
<keyword evidence="3 11" id="KW-0479">Metal-binding</keyword>
<dbReference type="InterPro" id="IPR041236">
    <property type="entry name" value="PriA_C"/>
</dbReference>
<feature type="binding site" evidence="11">
    <location>
        <position position="514"/>
    </location>
    <ligand>
        <name>Zn(2+)</name>
        <dbReference type="ChEBI" id="CHEBI:29105"/>
        <label>1</label>
    </ligand>
</feature>
<dbReference type="InterPro" id="IPR011545">
    <property type="entry name" value="DEAD/DEAH_box_helicase_dom"/>
</dbReference>
<feature type="binding site" evidence="11">
    <location>
        <position position="554"/>
    </location>
    <ligand>
        <name>Zn(2+)</name>
        <dbReference type="ChEBI" id="CHEBI:29105"/>
        <label>1</label>
    </ligand>
</feature>
<proteinExistence type="inferred from homology"/>
<evidence type="ECO:0000256" key="3">
    <source>
        <dbReference type="ARBA" id="ARBA00022723"/>
    </source>
</evidence>
<feature type="domain" description="Helicase ATP-binding" evidence="12">
    <location>
        <begin position="286"/>
        <end position="452"/>
    </location>
</feature>
<keyword evidence="4 11" id="KW-0547">Nucleotide-binding</keyword>
<dbReference type="Gene3D" id="3.40.1440.60">
    <property type="entry name" value="PriA, 3(prime) DNA-binding domain"/>
    <property type="match status" value="1"/>
</dbReference>
<keyword evidence="5 11" id="KW-0378">Hydrolase</keyword>
<comment type="function">
    <text evidence="11">Initiates the restart of stalled replication forks, which reloads the replicative helicase on sites other than the origin of replication. Recognizes and binds to abandoned replication forks and remodels them to uncover a helicase loading site. Promotes assembly of the primosome at these replication forks.</text>
</comment>
<dbReference type="InterPro" id="IPR014001">
    <property type="entry name" value="Helicase_ATP-bd"/>
</dbReference>
<dbReference type="Proteomes" id="UP001478133">
    <property type="component" value="Unassembled WGS sequence"/>
</dbReference>
<keyword evidence="10 11" id="KW-0413">Isomerase</keyword>
<gene>
    <name evidence="11 14" type="primary">priA</name>
    <name evidence="14" type="ORF">ABFO16_00120</name>
</gene>
<dbReference type="EMBL" id="JBBMFI010000001">
    <property type="protein sequence ID" value="MEQ2564642.1"/>
    <property type="molecule type" value="Genomic_DNA"/>
</dbReference>
<dbReference type="NCBIfam" id="NF004066">
    <property type="entry name" value="PRK05580.1-3"/>
    <property type="match status" value="1"/>
</dbReference>
<evidence type="ECO:0000259" key="12">
    <source>
        <dbReference type="PROSITE" id="PS51192"/>
    </source>
</evidence>
<dbReference type="InterPro" id="IPR027417">
    <property type="entry name" value="P-loop_NTPase"/>
</dbReference>
<dbReference type="NCBIfam" id="TIGR00595">
    <property type="entry name" value="priA"/>
    <property type="match status" value="1"/>
</dbReference>
<comment type="caution">
    <text evidence="14">The sequence shown here is derived from an EMBL/GenBank/DDBJ whole genome shotgun (WGS) entry which is preliminary data.</text>
</comment>
<accession>A0ABV1HQP6</accession>
<dbReference type="Gene3D" id="3.40.50.300">
    <property type="entry name" value="P-loop containing nucleotide triphosphate hydrolases"/>
    <property type="match status" value="2"/>
</dbReference>
<evidence type="ECO:0000256" key="1">
    <source>
        <dbReference type="ARBA" id="ARBA00022515"/>
    </source>
</evidence>
<dbReference type="PROSITE" id="PS51194">
    <property type="entry name" value="HELICASE_CTER"/>
    <property type="match status" value="1"/>
</dbReference>
<dbReference type="InterPro" id="IPR040498">
    <property type="entry name" value="PriA_CRR"/>
</dbReference>
<dbReference type="InterPro" id="IPR005259">
    <property type="entry name" value="PriA"/>
</dbReference>
<evidence type="ECO:0000256" key="8">
    <source>
        <dbReference type="ARBA" id="ARBA00022840"/>
    </source>
</evidence>
<dbReference type="InterPro" id="IPR001650">
    <property type="entry name" value="Helicase_C-like"/>
</dbReference>
<dbReference type="EC" id="5.6.2.4" evidence="11"/>
<feature type="binding site" evidence="11">
    <location>
        <position position="526"/>
    </location>
    <ligand>
        <name>Zn(2+)</name>
        <dbReference type="ChEBI" id="CHEBI:29105"/>
        <label>2</label>
    </ligand>
</feature>
<dbReference type="InterPro" id="IPR041222">
    <property type="entry name" value="PriA_3primeBD"/>
</dbReference>
<dbReference type="SUPFAM" id="SSF52540">
    <property type="entry name" value="P-loop containing nucleoside triphosphate hydrolases"/>
    <property type="match status" value="2"/>
</dbReference>
<dbReference type="PROSITE" id="PS51192">
    <property type="entry name" value="HELICASE_ATP_BIND_1"/>
    <property type="match status" value="1"/>
</dbReference>
<evidence type="ECO:0000256" key="11">
    <source>
        <dbReference type="HAMAP-Rule" id="MF_00983"/>
    </source>
</evidence>
<feature type="domain" description="Helicase C-terminal" evidence="13">
    <location>
        <begin position="549"/>
        <end position="703"/>
    </location>
</feature>
<dbReference type="CDD" id="cd18804">
    <property type="entry name" value="SF2_C_priA"/>
    <property type="match status" value="1"/>
</dbReference>
<dbReference type="SMART" id="SM00490">
    <property type="entry name" value="HELICc"/>
    <property type="match status" value="1"/>
</dbReference>
<evidence type="ECO:0000256" key="2">
    <source>
        <dbReference type="ARBA" id="ARBA00022705"/>
    </source>
</evidence>
<evidence type="ECO:0000259" key="13">
    <source>
        <dbReference type="PROSITE" id="PS51194"/>
    </source>
</evidence>
<dbReference type="Pfam" id="PF17764">
    <property type="entry name" value="PriA_3primeBD"/>
    <property type="match status" value="1"/>
</dbReference>
<dbReference type="Pfam" id="PF00270">
    <property type="entry name" value="DEAD"/>
    <property type="match status" value="1"/>
</dbReference>
<comment type="similarity">
    <text evidence="11">Belongs to the helicase family. PriA subfamily.</text>
</comment>
<feature type="binding site" evidence="11">
    <location>
        <position position="544"/>
    </location>
    <ligand>
        <name>Zn(2+)</name>
        <dbReference type="ChEBI" id="CHEBI:29105"/>
        <label>2</label>
    </ligand>
</feature>
<dbReference type="Pfam" id="PF00271">
    <property type="entry name" value="Helicase_C"/>
    <property type="match status" value="1"/>
</dbReference>
<dbReference type="HAMAP" id="MF_00983">
    <property type="entry name" value="PriA"/>
    <property type="match status" value="1"/>
</dbReference>
<evidence type="ECO:0000313" key="15">
    <source>
        <dbReference type="Proteomes" id="UP001478133"/>
    </source>
</evidence>
<comment type="cofactor">
    <cofactor evidence="11">
        <name>Zn(2+)</name>
        <dbReference type="ChEBI" id="CHEBI:29105"/>
    </cofactor>
    <text evidence="11">Binds 2 zinc ions per subunit.</text>
</comment>
<sequence>MKNDEFLIAGIAVDNTTYGFDRLFSYKVPDHLSNVKVGQRVLVPFGRGDRFRQGMILSLSYGKEENLKEISSLLDDKPIFTQEMIDTVNFIHDRYFCTYYDSVKVMLPVGINYNISTFYTAVKVNDDVLNSLTDYEREIYDYLLSENKPVKKETILNVFSIGENSLNKLYRQGVVNREDDAFRKTKDATVKMVSLCDDVDINDYKLTPKQQKVAELLTVVDKASVKEVCYYTGYTQSVTDSLVKKKIARYFTDEVMRIPYTVSDVKKDEVVLSPSQQSAFDNLYSKYCDDKASVSLLYGVTGSGKTSVFMKLIEKCFNDNKGTILMVPEIALTPQLIKIFTSRFGDNVAVFHSGLSIGERLDEYKRVSRGDAKIVLGTRSAVFAPLKNIGLIVMDEEQESSYKSEQTPRYNARDIAKFRCYKHNALLLLSSATPSVESFYMAEKGIYNLVKLTERYGKATLPQVSVVDMNEEQMKGNFSNYSTTLKELISSNLIHKKQSIILLNRRGYNTFLSCRSCGQVVTCPNCSISMTYHSANNRMMCHYCGHSVPYTDECPDCHQHTLKFSGAGTQKAEQELVDMFPSARVLRMDADATMTKSSYETKLTAFANGEYDILIGTQMVAKGLDFPNVTLVGVINADQMLYSDDYRSYERAFSLLTQVVGRSGRGDSKGVAVIQTSTPENYVIGLSAKQDYDTFYKGEIGVRKALLYPPFSDICLIGYQGIMEGATIKCANAFQNALINKIKTNYSSMPLRVLGPSQAYVYKVNNKYRYKTIIKCRNSKDFRSVIKETLLEFSKNKEFKNIGITVDINPLSFN</sequence>
<feature type="binding site" evidence="11">
    <location>
        <position position="523"/>
    </location>
    <ligand>
        <name>Zn(2+)</name>
        <dbReference type="ChEBI" id="CHEBI:29105"/>
        <label>2</label>
    </ligand>
</feature>
<feature type="binding site" evidence="11">
    <location>
        <position position="557"/>
    </location>
    <ligand>
        <name>Zn(2+)</name>
        <dbReference type="ChEBI" id="CHEBI:29105"/>
        <label>1</label>
    </ligand>
</feature>
<dbReference type="PANTHER" id="PTHR30580:SF0">
    <property type="entry name" value="PRIMOSOMAL PROTEIN N"/>
    <property type="match status" value="1"/>
</dbReference>
<keyword evidence="1 11" id="KW-0639">Primosome</keyword>
<evidence type="ECO:0000256" key="7">
    <source>
        <dbReference type="ARBA" id="ARBA00022833"/>
    </source>
</evidence>
<dbReference type="GO" id="GO:0016787">
    <property type="term" value="F:hydrolase activity"/>
    <property type="evidence" value="ECO:0007669"/>
    <property type="project" value="UniProtKB-KW"/>
</dbReference>
<reference evidence="14 15" key="1">
    <citation type="submission" date="2024-03" db="EMBL/GenBank/DDBJ databases">
        <title>Human intestinal bacterial collection.</title>
        <authorList>
            <person name="Pauvert C."/>
            <person name="Hitch T.C.A."/>
            <person name="Clavel T."/>
        </authorList>
    </citation>
    <scope>NUCLEOTIDE SEQUENCE [LARGE SCALE GENOMIC DNA]</scope>
    <source>
        <strain evidence="14 15">CLA-AP-H18</strain>
    </source>
</reference>
<dbReference type="Pfam" id="PF18319">
    <property type="entry name" value="Zn_ribbon_PriA"/>
    <property type="match status" value="1"/>
</dbReference>
<keyword evidence="6 11" id="KW-0347">Helicase</keyword>
<dbReference type="PANTHER" id="PTHR30580">
    <property type="entry name" value="PRIMOSOMAL PROTEIN N"/>
    <property type="match status" value="1"/>
</dbReference>
<organism evidence="14 15">
    <name type="scientific">Ruminococcoides intestinihominis</name>
    <dbReference type="NCBI Taxonomy" id="3133161"/>
    <lineage>
        <taxon>Bacteria</taxon>
        <taxon>Bacillati</taxon>
        <taxon>Bacillota</taxon>
        <taxon>Clostridia</taxon>
        <taxon>Eubacteriales</taxon>
        <taxon>Oscillospiraceae</taxon>
        <taxon>Ruminococcoides</taxon>
    </lineage>
</organism>
<keyword evidence="15" id="KW-1185">Reference proteome</keyword>
<dbReference type="InterPro" id="IPR042115">
    <property type="entry name" value="PriA_3primeBD_sf"/>
</dbReference>
<evidence type="ECO:0000256" key="4">
    <source>
        <dbReference type="ARBA" id="ARBA00022741"/>
    </source>
</evidence>
<evidence type="ECO:0000313" key="14">
    <source>
        <dbReference type="EMBL" id="MEQ2564642.1"/>
    </source>
</evidence>
<protein>
    <recommendedName>
        <fullName evidence="11">Replication restart protein PriA</fullName>
    </recommendedName>
    <alternativeName>
        <fullName evidence="11">ATP-dependent DNA helicase PriA</fullName>
        <ecNumber evidence="11">5.6.2.4</ecNumber>
    </alternativeName>
    <alternativeName>
        <fullName evidence="11">DNA 3'-5' helicase PriA</fullName>
    </alternativeName>
</protein>
<keyword evidence="9 11" id="KW-0238">DNA-binding</keyword>
<dbReference type="SMART" id="SM00487">
    <property type="entry name" value="DEXDc"/>
    <property type="match status" value="1"/>
</dbReference>
<feature type="binding site" evidence="11">
    <location>
        <position position="541"/>
    </location>
    <ligand>
        <name>Zn(2+)</name>
        <dbReference type="ChEBI" id="CHEBI:29105"/>
        <label>2</label>
    </ligand>
</feature>
<name>A0ABV1HQP6_9FIRM</name>
<dbReference type="Pfam" id="PF18074">
    <property type="entry name" value="PriA_C"/>
    <property type="match status" value="1"/>
</dbReference>
<evidence type="ECO:0000256" key="10">
    <source>
        <dbReference type="ARBA" id="ARBA00023235"/>
    </source>
</evidence>
<keyword evidence="2 11" id="KW-0235">DNA replication</keyword>
<keyword evidence="8 11" id="KW-0067">ATP-binding</keyword>
<comment type="subunit">
    <text evidence="11">Component of the replication restart primosome.</text>
</comment>
<comment type="catalytic activity">
    <reaction evidence="11">
        <text>Couples ATP hydrolysis with the unwinding of duplex DNA by translocating in the 3'-5' direction.</text>
        <dbReference type="EC" id="5.6.2.4"/>
    </reaction>
</comment>
<dbReference type="CDD" id="cd17929">
    <property type="entry name" value="DEXHc_priA"/>
    <property type="match status" value="1"/>
</dbReference>
<dbReference type="RefSeq" id="WP_211147517.1">
    <property type="nucleotide sequence ID" value="NZ_JBBMEY010000001.1"/>
</dbReference>
<feature type="binding site" evidence="11">
    <location>
        <position position="517"/>
    </location>
    <ligand>
        <name>Zn(2+)</name>
        <dbReference type="ChEBI" id="CHEBI:29105"/>
        <label>1</label>
    </ligand>
</feature>
<evidence type="ECO:0000256" key="6">
    <source>
        <dbReference type="ARBA" id="ARBA00022806"/>
    </source>
</evidence>
<comment type="catalytic activity">
    <reaction evidence="11">
        <text>ATP + H2O = ADP + phosphate + H(+)</text>
        <dbReference type="Rhea" id="RHEA:13065"/>
        <dbReference type="ChEBI" id="CHEBI:15377"/>
        <dbReference type="ChEBI" id="CHEBI:15378"/>
        <dbReference type="ChEBI" id="CHEBI:30616"/>
        <dbReference type="ChEBI" id="CHEBI:43474"/>
        <dbReference type="ChEBI" id="CHEBI:456216"/>
        <dbReference type="EC" id="5.6.2.4"/>
    </reaction>
</comment>
<evidence type="ECO:0000256" key="5">
    <source>
        <dbReference type="ARBA" id="ARBA00022801"/>
    </source>
</evidence>